<organism evidence="1">
    <name type="scientific">marine metagenome</name>
    <dbReference type="NCBI Taxonomy" id="408172"/>
    <lineage>
        <taxon>unclassified sequences</taxon>
        <taxon>metagenomes</taxon>
        <taxon>ecological metagenomes</taxon>
    </lineage>
</organism>
<dbReference type="InterPro" id="IPR044691">
    <property type="entry name" value="DCC1_Trx"/>
</dbReference>
<protein>
    <recommendedName>
        <fullName evidence="2">DUF393 domain-containing protein</fullName>
    </recommendedName>
</protein>
<accession>A0A383BIN1</accession>
<sequence length="115" mass="13260">MARFKLIYDGECNLCIRCVGLLRRVAKEQVEFLPFQSSREMIPQISINDCQRSIHCVDLKGNIFQGAEAIFRTLACVRMGKWPLWMYKNASGFSLVAEYAYKIVSKNRKYIGPIC</sequence>
<dbReference type="AlphaFoldDB" id="A0A383BIN1"/>
<gene>
    <name evidence="1" type="ORF">METZ01_LOCUS472583</name>
</gene>
<dbReference type="Pfam" id="PF04134">
    <property type="entry name" value="DCC1-like"/>
    <property type="match status" value="1"/>
</dbReference>
<proteinExistence type="predicted"/>
<evidence type="ECO:0008006" key="2">
    <source>
        <dbReference type="Google" id="ProtNLM"/>
    </source>
</evidence>
<dbReference type="GO" id="GO:0015035">
    <property type="term" value="F:protein-disulfide reductase activity"/>
    <property type="evidence" value="ECO:0007669"/>
    <property type="project" value="InterPro"/>
</dbReference>
<dbReference type="PANTHER" id="PTHR34290:SF2">
    <property type="entry name" value="OS04G0668800 PROTEIN"/>
    <property type="match status" value="1"/>
</dbReference>
<dbReference type="EMBL" id="UINC01200717">
    <property type="protein sequence ID" value="SVE19729.1"/>
    <property type="molecule type" value="Genomic_DNA"/>
</dbReference>
<name>A0A383BIN1_9ZZZZ</name>
<evidence type="ECO:0000313" key="1">
    <source>
        <dbReference type="EMBL" id="SVE19729.1"/>
    </source>
</evidence>
<dbReference type="PANTHER" id="PTHR34290">
    <property type="entry name" value="SI:CH73-390P7.2"/>
    <property type="match status" value="1"/>
</dbReference>
<reference evidence="1" key="1">
    <citation type="submission" date="2018-05" db="EMBL/GenBank/DDBJ databases">
        <authorList>
            <person name="Lanie J.A."/>
            <person name="Ng W.-L."/>
            <person name="Kazmierczak K.M."/>
            <person name="Andrzejewski T.M."/>
            <person name="Davidsen T.M."/>
            <person name="Wayne K.J."/>
            <person name="Tettelin H."/>
            <person name="Glass J.I."/>
            <person name="Rusch D."/>
            <person name="Podicherti R."/>
            <person name="Tsui H.-C.T."/>
            <person name="Winkler M.E."/>
        </authorList>
    </citation>
    <scope>NUCLEOTIDE SEQUENCE</scope>
</reference>
<dbReference type="InterPro" id="IPR007263">
    <property type="entry name" value="DCC1-like"/>
</dbReference>